<gene>
    <name evidence="2" type="ORF">XAT740_LOCUS18508</name>
</gene>
<dbReference type="AlphaFoldDB" id="A0A814P866"/>
<feature type="compositionally biased region" description="Acidic residues" evidence="1">
    <location>
        <begin position="86"/>
        <end position="101"/>
    </location>
</feature>
<name>A0A814P866_ADIRI</name>
<sequence length="497" mass="56337">MCDLFQANPWKPLLCTNCHQNRSGHQITENQCEHTHSQEKSIDMPSSSSSMHLYEEIMAQYFTVNSSTIETMQSTSMIEQLPTTHDDEDEDEEDSFSDEEQNLVKPPTIEFIPNQSMINTQGIVLMGPDLQTKQVTLTKKSKKINLLKKSKSNADECLKKTDINDNYTSKLWWFKVKKANTCSGNQPDLINGTNRSTVCSSPNQQQRVRVLPEINKLTLSEAVNIARRQHLLSSGESKPASKPCNSPVVSTAQTTYGSSIASTTSSSTQSSADYDTCVTKYDSTYLAAISPIDPNLSLATMLDKTNQLTIERLTYDLHSILDEYKHNLPVARFQPLKCFLYQHQSSKVLSTEGVHFLLLQMFDEISAQSKTTFDHFLIANQSAIPIIVTTTATVTNEQEPIEQFIKNLASKLSDSASLPTFTDLSTLQNVACRYVSNHVLQFLDIDTNISMQRVKLLDLFWKKFPSFRQIQINEDNERFIFALYHFMRHLCRSDSFI</sequence>
<comment type="caution">
    <text evidence="2">The sequence shown here is derived from an EMBL/GenBank/DDBJ whole genome shotgun (WGS) entry which is preliminary data.</text>
</comment>
<reference evidence="2" key="1">
    <citation type="submission" date="2021-02" db="EMBL/GenBank/DDBJ databases">
        <authorList>
            <person name="Nowell W R."/>
        </authorList>
    </citation>
    <scope>NUCLEOTIDE SEQUENCE</scope>
</reference>
<evidence type="ECO:0000313" key="2">
    <source>
        <dbReference type="EMBL" id="CAF1104014.1"/>
    </source>
</evidence>
<evidence type="ECO:0000313" key="3">
    <source>
        <dbReference type="Proteomes" id="UP000663828"/>
    </source>
</evidence>
<dbReference type="EMBL" id="CAJNOR010001236">
    <property type="protein sequence ID" value="CAF1104014.1"/>
    <property type="molecule type" value="Genomic_DNA"/>
</dbReference>
<protein>
    <submittedName>
        <fullName evidence="2">Uncharacterized protein</fullName>
    </submittedName>
</protein>
<keyword evidence="3" id="KW-1185">Reference proteome</keyword>
<feature type="region of interest" description="Disordered" evidence="1">
    <location>
        <begin position="81"/>
        <end position="101"/>
    </location>
</feature>
<dbReference type="Proteomes" id="UP000663828">
    <property type="component" value="Unassembled WGS sequence"/>
</dbReference>
<proteinExistence type="predicted"/>
<evidence type="ECO:0000256" key="1">
    <source>
        <dbReference type="SAM" id="MobiDB-lite"/>
    </source>
</evidence>
<accession>A0A814P866</accession>
<organism evidence="2 3">
    <name type="scientific">Adineta ricciae</name>
    <name type="common">Rotifer</name>
    <dbReference type="NCBI Taxonomy" id="249248"/>
    <lineage>
        <taxon>Eukaryota</taxon>
        <taxon>Metazoa</taxon>
        <taxon>Spiralia</taxon>
        <taxon>Gnathifera</taxon>
        <taxon>Rotifera</taxon>
        <taxon>Eurotatoria</taxon>
        <taxon>Bdelloidea</taxon>
        <taxon>Adinetida</taxon>
        <taxon>Adinetidae</taxon>
        <taxon>Adineta</taxon>
    </lineage>
</organism>